<accession>A0A653LBF1</accession>
<protein>
    <submittedName>
        <fullName evidence="1">Uncharacterized protein</fullName>
    </submittedName>
</protein>
<sequence>MVAVVAVTQGRPVGGGNSAGHYGGRIYLRERPITPDGKLHQPSTEIAIARLRQCSYGSCYGGR</sequence>
<evidence type="ECO:0000313" key="2">
    <source>
        <dbReference type="Proteomes" id="UP000439123"/>
    </source>
</evidence>
<reference evidence="1 2" key="1">
    <citation type="submission" date="2019-10" db="EMBL/GenBank/DDBJ databases">
        <authorList>
            <person name="Karimi E."/>
        </authorList>
    </citation>
    <scope>NUCLEOTIDE SEQUENCE [LARGE SCALE GENOMIC DNA]</scope>
    <source>
        <strain evidence="1">Aeromonas sp. 8C</strain>
    </source>
</reference>
<gene>
    <name evidence="1" type="ORF">AERO8C_70299</name>
</gene>
<name>A0A653LBF1_AERVE</name>
<dbReference type="EMBL" id="CABWLC010000020">
    <property type="protein sequence ID" value="VXA88671.1"/>
    <property type="molecule type" value="Genomic_DNA"/>
</dbReference>
<organism evidence="1 2">
    <name type="scientific">Aeromonas veronii</name>
    <dbReference type="NCBI Taxonomy" id="654"/>
    <lineage>
        <taxon>Bacteria</taxon>
        <taxon>Pseudomonadati</taxon>
        <taxon>Pseudomonadota</taxon>
        <taxon>Gammaproteobacteria</taxon>
        <taxon>Aeromonadales</taxon>
        <taxon>Aeromonadaceae</taxon>
        <taxon>Aeromonas</taxon>
    </lineage>
</organism>
<dbReference type="Proteomes" id="UP000439123">
    <property type="component" value="Unassembled WGS sequence"/>
</dbReference>
<dbReference type="AlphaFoldDB" id="A0A653LBF1"/>
<proteinExistence type="predicted"/>
<evidence type="ECO:0000313" key="1">
    <source>
        <dbReference type="EMBL" id="VXA88671.1"/>
    </source>
</evidence>